<dbReference type="Proteomes" id="UP001140091">
    <property type="component" value="Unassembled WGS sequence"/>
</dbReference>
<dbReference type="AlphaFoldDB" id="A0A9W8J917"/>
<reference evidence="1" key="1">
    <citation type="submission" date="2022-06" db="EMBL/GenBank/DDBJ databases">
        <title>Genome Sequence of Candolleomyces eurysporus.</title>
        <authorList>
            <person name="Buettner E."/>
        </authorList>
    </citation>
    <scope>NUCLEOTIDE SEQUENCE</scope>
    <source>
        <strain evidence="1">VTCC 930004</strain>
    </source>
</reference>
<dbReference type="InterPro" id="IPR032675">
    <property type="entry name" value="LRR_dom_sf"/>
</dbReference>
<dbReference type="SUPFAM" id="SSF52047">
    <property type="entry name" value="RNI-like"/>
    <property type="match status" value="1"/>
</dbReference>
<name>A0A9W8J917_9AGAR</name>
<evidence type="ECO:0000313" key="2">
    <source>
        <dbReference type="Proteomes" id="UP001140091"/>
    </source>
</evidence>
<accession>A0A9W8J917</accession>
<dbReference type="Gene3D" id="3.80.10.10">
    <property type="entry name" value="Ribonuclease Inhibitor"/>
    <property type="match status" value="1"/>
</dbReference>
<dbReference type="EMBL" id="JANBPK010000828">
    <property type="protein sequence ID" value="KAJ2930616.1"/>
    <property type="molecule type" value="Genomic_DNA"/>
</dbReference>
<organism evidence="1 2">
    <name type="scientific">Candolleomyces eurysporus</name>
    <dbReference type="NCBI Taxonomy" id="2828524"/>
    <lineage>
        <taxon>Eukaryota</taxon>
        <taxon>Fungi</taxon>
        <taxon>Dikarya</taxon>
        <taxon>Basidiomycota</taxon>
        <taxon>Agaricomycotina</taxon>
        <taxon>Agaricomycetes</taxon>
        <taxon>Agaricomycetidae</taxon>
        <taxon>Agaricales</taxon>
        <taxon>Agaricineae</taxon>
        <taxon>Psathyrellaceae</taxon>
        <taxon>Candolleomyces</taxon>
    </lineage>
</organism>
<proteinExistence type="predicted"/>
<sequence length="483" mass="55698">MYFSCEDIENPVIASTQEPNARDQALSSQYILPLILRELRDLLILDEMNTEDEDGLDGASDDDSPDKGKEEWKGVFASLMLVNKPFFHAGASLLWKTMDNLAPVLKLLPWFADEFRGVGMFESAFLIHWKRFNLYAGLIQHFNFISAPDLSMPFPWFYQLLTLPGKPDPLFPDLQSVSVFKKAWARLPFLFLLIGPPLRSLLITSLSDFDDFNSPRFQADWRDSDPANQTLNNVLSIMPKLAAAQLKWFEYSGLTNEELFFQISLLPKLTVLHLTITNLQDRRILRRLRELPSLEALSLVARFLVGVPITGKANIQYNTTKLPRLKTLHVRATEYLQYLIWRSIYPPKITNLSLDFLGSTQSMPFHCCIEVYCLNNPHLETLRIQFVTENLEEQAPADPPIPSQWPSDATAERKARLWKKCRALEMLEFQFDEELICNEDLKEILQTAQAESRQFEDVHPLRKLIINTMDSKLDLGFEDLIER</sequence>
<comment type="caution">
    <text evidence="1">The sequence shown here is derived from an EMBL/GenBank/DDBJ whole genome shotgun (WGS) entry which is preliminary data.</text>
</comment>
<evidence type="ECO:0000313" key="1">
    <source>
        <dbReference type="EMBL" id="KAJ2930616.1"/>
    </source>
</evidence>
<dbReference type="OrthoDB" id="2966049at2759"/>
<keyword evidence="2" id="KW-1185">Reference proteome</keyword>
<gene>
    <name evidence="1" type="ORF">H1R20_g6487</name>
</gene>
<feature type="non-terminal residue" evidence="1">
    <location>
        <position position="1"/>
    </location>
</feature>
<protein>
    <submittedName>
        <fullName evidence="1">Uncharacterized protein</fullName>
    </submittedName>
</protein>